<feature type="transmembrane region" description="Helical" evidence="1">
    <location>
        <begin position="88"/>
        <end position="107"/>
    </location>
</feature>
<evidence type="ECO:0000313" key="3">
    <source>
        <dbReference type="EMBL" id="MBB6577870.1"/>
    </source>
</evidence>
<evidence type="ECO:0000259" key="2">
    <source>
        <dbReference type="Pfam" id="PF05425"/>
    </source>
</evidence>
<dbReference type="Proteomes" id="UP000562492">
    <property type="component" value="Unassembled WGS sequence"/>
</dbReference>
<keyword evidence="1" id="KW-0812">Transmembrane</keyword>
<protein>
    <submittedName>
        <fullName evidence="3">Membrane protein</fullName>
    </submittedName>
</protein>
<dbReference type="Pfam" id="PF05425">
    <property type="entry name" value="CopD"/>
    <property type="match status" value="1"/>
</dbReference>
<keyword evidence="1" id="KW-1133">Transmembrane helix</keyword>
<dbReference type="EMBL" id="JACHKZ010000010">
    <property type="protein sequence ID" value="MBB6577870.1"/>
    <property type="molecule type" value="Genomic_DNA"/>
</dbReference>
<reference evidence="3 4" key="1">
    <citation type="submission" date="2020-08" db="EMBL/GenBank/DDBJ databases">
        <title>Functional genomics of gut bacteria from endangered species of beetles.</title>
        <authorList>
            <person name="Carlos-Shanley C."/>
        </authorList>
    </citation>
    <scope>NUCLEOTIDE SEQUENCE [LARGE SCALE GENOMIC DNA]</scope>
    <source>
        <strain evidence="3 4">S00124</strain>
    </source>
</reference>
<gene>
    <name evidence="3" type="ORF">HNP33_001938</name>
</gene>
<comment type="caution">
    <text evidence="3">The sequence shown here is derived from an EMBL/GenBank/DDBJ whole genome shotgun (WGS) entry which is preliminary data.</text>
</comment>
<dbReference type="RefSeq" id="WP_184707745.1">
    <property type="nucleotide sequence ID" value="NZ_JACHKZ010000010.1"/>
</dbReference>
<name>A0ABR6RFD4_9BURK</name>
<evidence type="ECO:0000313" key="4">
    <source>
        <dbReference type="Proteomes" id="UP000562492"/>
    </source>
</evidence>
<evidence type="ECO:0000256" key="1">
    <source>
        <dbReference type="SAM" id="Phobius"/>
    </source>
</evidence>
<accession>A0ABR6RFD4</accession>
<feature type="domain" description="Copper resistance protein D" evidence="2">
    <location>
        <begin position="47"/>
        <end position="151"/>
    </location>
</feature>
<organism evidence="3 4">
    <name type="scientific">Comamonas odontotermitis</name>
    <dbReference type="NCBI Taxonomy" id="379895"/>
    <lineage>
        <taxon>Bacteria</taxon>
        <taxon>Pseudomonadati</taxon>
        <taxon>Pseudomonadota</taxon>
        <taxon>Betaproteobacteria</taxon>
        <taxon>Burkholderiales</taxon>
        <taxon>Comamonadaceae</taxon>
        <taxon>Comamonas</taxon>
    </lineage>
</organism>
<proteinExistence type="predicted"/>
<feature type="transmembrane region" description="Helical" evidence="1">
    <location>
        <begin position="12"/>
        <end position="31"/>
    </location>
</feature>
<feature type="transmembrane region" description="Helical" evidence="1">
    <location>
        <begin position="51"/>
        <end position="76"/>
    </location>
</feature>
<sequence length="156" mass="16941">MLYITLKTVHLLSVIVWLGGMAFAHFFLRPAAAQLQPPERLPLMRDVLQRFFAAVLVAVVLILASGLGMIGLVHQMAAQAGAKAPMPVSWIVMAVLGIVMMAVFGHIRFALFKRLDAAVGAKDWQAGAKAMAQIRKWVALNLALGTVIVVTLRLPF</sequence>
<feature type="transmembrane region" description="Helical" evidence="1">
    <location>
        <begin position="137"/>
        <end position="154"/>
    </location>
</feature>
<dbReference type="InterPro" id="IPR008457">
    <property type="entry name" value="Cu-R_CopD_dom"/>
</dbReference>
<keyword evidence="1" id="KW-0472">Membrane</keyword>
<keyword evidence="4" id="KW-1185">Reference proteome</keyword>